<reference evidence="8" key="1">
    <citation type="submission" date="2023-05" db="EMBL/GenBank/DDBJ databases">
        <title>Metabolic capabilities are highly conserved among human nasal-associated Corynebacterium species in pangenomic analyses.</title>
        <authorList>
            <person name="Tran T.H."/>
            <person name="Roberts A.Q."/>
            <person name="Escapa I.F."/>
            <person name="Gao W."/>
            <person name="Conlan S."/>
            <person name="Kong H."/>
            <person name="Segre J.A."/>
            <person name="Kelly M.S."/>
            <person name="Lemon K.P."/>
        </authorList>
    </citation>
    <scope>NUCLEOTIDE SEQUENCE</scope>
    <source>
        <strain evidence="8">KPL2654</strain>
    </source>
</reference>
<dbReference type="EMBL" id="JASNVP010000001">
    <property type="protein sequence ID" value="MDK4324993.1"/>
    <property type="molecule type" value="Genomic_DNA"/>
</dbReference>
<keyword evidence="4 6" id="KW-1133">Transmembrane helix</keyword>
<evidence type="ECO:0000313" key="8">
    <source>
        <dbReference type="EMBL" id="MDK4324993.1"/>
    </source>
</evidence>
<dbReference type="PANTHER" id="PTHR38459">
    <property type="entry name" value="PROPHAGE BACTOPRENOL-LINKED GLUCOSE TRANSLOCASE HOMOLOG"/>
    <property type="match status" value="1"/>
</dbReference>
<organism evidence="8 9">
    <name type="scientific">Corynebacterium propinquum</name>
    <dbReference type="NCBI Taxonomy" id="43769"/>
    <lineage>
        <taxon>Bacteria</taxon>
        <taxon>Bacillati</taxon>
        <taxon>Actinomycetota</taxon>
        <taxon>Actinomycetes</taxon>
        <taxon>Mycobacteriales</taxon>
        <taxon>Corynebacteriaceae</taxon>
        <taxon>Corynebacterium</taxon>
    </lineage>
</organism>
<protein>
    <submittedName>
        <fullName evidence="8">GtrA family protein</fullName>
    </submittedName>
</protein>
<comment type="similarity">
    <text evidence="2">Belongs to the GtrA family.</text>
</comment>
<feature type="transmembrane region" description="Helical" evidence="6">
    <location>
        <begin position="123"/>
        <end position="143"/>
    </location>
</feature>
<keyword evidence="3 6" id="KW-0812">Transmembrane</keyword>
<dbReference type="InterPro" id="IPR007267">
    <property type="entry name" value="GtrA_DPMS_TM"/>
</dbReference>
<dbReference type="GO" id="GO:0000271">
    <property type="term" value="P:polysaccharide biosynthetic process"/>
    <property type="evidence" value="ECO:0007669"/>
    <property type="project" value="InterPro"/>
</dbReference>
<accession>A0AAP4BSC4</accession>
<evidence type="ECO:0000256" key="4">
    <source>
        <dbReference type="ARBA" id="ARBA00022989"/>
    </source>
</evidence>
<keyword evidence="5 6" id="KW-0472">Membrane</keyword>
<evidence type="ECO:0000256" key="5">
    <source>
        <dbReference type="ARBA" id="ARBA00023136"/>
    </source>
</evidence>
<gene>
    <name evidence="8" type="ORF">QPX54_00430</name>
</gene>
<feature type="domain" description="GtrA/DPMS transmembrane" evidence="7">
    <location>
        <begin position="27"/>
        <end position="149"/>
    </location>
</feature>
<dbReference type="InterPro" id="IPR051401">
    <property type="entry name" value="GtrA_CellWall_Glycosyl"/>
</dbReference>
<dbReference type="PANTHER" id="PTHR38459:SF6">
    <property type="entry name" value="ARABINOGALACTAN BIOSYNTHESIS RECRUITING PROTEIN RV3789"/>
    <property type="match status" value="1"/>
</dbReference>
<comment type="subcellular location">
    <subcellularLocation>
        <location evidence="1">Membrane</location>
        <topology evidence="1">Multi-pass membrane protein</topology>
    </subcellularLocation>
</comment>
<evidence type="ECO:0000256" key="6">
    <source>
        <dbReference type="SAM" id="Phobius"/>
    </source>
</evidence>
<evidence type="ECO:0000256" key="3">
    <source>
        <dbReference type="ARBA" id="ARBA00022692"/>
    </source>
</evidence>
<evidence type="ECO:0000256" key="2">
    <source>
        <dbReference type="ARBA" id="ARBA00009399"/>
    </source>
</evidence>
<dbReference type="RefSeq" id="WP_023018545.1">
    <property type="nucleotide sequence ID" value="NZ_CP068160.1"/>
</dbReference>
<dbReference type="GeneID" id="42782240"/>
<feature type="transmembrane region" description="Helical" evidence="6">
    <location>
        <begin position="28"/>
        <end position="50"/>
    </location>
</feature>
<dbReference type="Proteomes" id="UP001226160">
    <property type="component" value="Unassembled WGS sequence"/>
</dbReference>
<evidence type="ECO:0000256" key="1">
    <source>
        <dbReference type="ARBA" id="ARBA00004141"/>
    </source>
</evidence>
<name>A0AAP4BSC4_9CORY</name>
<sequence length="155" mass="17318">MPKFSAVQALRSSSVDDSKKLQTQSLKFLLTGIVAAIVDFSLTWILQIGLEALAPFWARTVGFIFGTLTAYLLNRAWTFRAQKSFRRFAAVALLYTMTYLINVGGSRLLFELFSEVFGWADSIALAVSFVIAQGTATVINFFVQRLFIFKNAEPI</sequence>
<proteinExistence type="inferred from homology"/>
<dbReference type="AlphaFoldDB" id="A0AAP4BSC4"/>
<evidence type="ECO:0000313" key="9">
    <source>
        <dbReference type="Proteomes" id="UP001226160"/>
    </source>
</evidence>
<dbReference type="Pfam" id="PF04138">
    <property type="entry name" value="GtrA_DPMS_TM"/>
    <property type="match status" value="1"/>
</dbReference>
<feature type="transmembrane region" description="Helical" evidence="6">
    <location>
        <begin position="56"/>
        <end position="73"/>
    </location>
</feature>
<dbReference type="GO" id="GO:0005886">
    <property type="term" value="C:plasma membrane"/>
    <property type="evidence" value="ECO:0007669"/>
    <property type="project" value="TreeGrafter"/>
</dbReference>
<feature type="transmembrane region" description="Helical" evidence="6">
    <location>
        <begin position="85"/>
        <end position="103"/>
    </location>
</feature>
<comment type="caution">
    <text evidence="8">The sequence shown here is derived from an EMBL/GenBank/DDBJ whole genome shotgun (WGS) entry which is preliminary data.</text>
</comment>
<evidence type="ECO:0000259" key="7">
    <source>
        <dbReference type="Pfam" id="PF04138"/>
    </source>
</evidence>